<evidence type="ECO:0000313" key="6">
    <source>
        <dbReference type="EMBL" id="TCD15258.1"/>
    </source>
</evidence>
<proteinExistence type="inferred from homology"/>
<evidence type="ECO:0000256" key="4">
    <source>
        <dbReference type="ARBA" id="ARBA00023172"/>
    </source>
</evidence>
<dbReference type="OrthoDB" id="9784724at2"/>
<dbReference type="InterPro" id="IPR010998">
    <property type="entry name" value="Integrase_recombinase_N"/>
</dbReference>
<dbReference type="EMBL" id="SJST01000002">
    <property type="protein sequence ID" value="TCD15258.1"/>
    <property type="molecule type" value="Genomic_DNA"/>
</dbReference>
<evidence type="ECO:0000313" key="7">
    <source>
        <dbReference type="Proteomes" id="UP000291301"/>
    </source>
</evidence>
<evidence type="ECO:0000256" key="3">
    <source>
        <dbReference type="ARBA" id="ARBA00023125"/>
    </source>
</evidence>
<organism evidence="6 7">
    <name type="scientific">Oricola cellulosilytica</name>
    <dbReference type="NCBI Taxonomy" id="1429082"/>
    <lineage>
        <taxon>Bacteria</taxon>
        <taxon>Pseudomonadati</taxon>
        <taxon>Pseudomonadota</taxon>
        <taxon>Alphaproteobacteria</taxon>
        <taxon>Hyphomicrobiales</taxon>
        <taxon>Ahrensiaceae</taxon>
        <taxon>Oricola</taxon>
    </lineage>
</organism>
<reference evidence="6 7" key="1">
    <citation type="journal article" date="2015" name="Antonie Van Leeuwenhoek">
        <title>Oricola cellulosilytica gen. nov., sp. nov., a cellulose-degrading bacterium of the family Phyllobacteriaceae isolated from surface seashore water, and emended descriptions of Mesorhizobium loti and Phyllobacterium myrsinacearum.</title>
        <authorList>
            <person name="Hameed A."/>
            <person name="Shahina M."/>
            <person name="Lai W.A."/>
            <person name="Lin S.Y."/>
            <person name="Young L.S."/>
            <person name="Liu Y.C."/>
            <person name="Hsu Y.H."/>
            <person name="Young C.C."/>
        </authorList>
    </citation>
    <scope>NUCLEOTIDE SEQUENCE [LARGE SCALE GENOMIC DNA]</scope>
    <source>
        <strain evidence="6 7">KCTC 52183</strain>
    </source>
</reference>
<dbReference type="PANTHER" id="PTHR30629">
    <property type="entry name" value="PROPHAGE INTEGRASE"/>
    <property type="match status" value="1"/>
</dbReference>
<evidence type="ECO:0000259" key="5">
    <source>
        <dbReference type="PROSITE" id="PS51898"/>
    </source>
</evidence>
<dbReference type="RefSeq" id="WP_131567171.1">
    <property type="nucleotide sequence ID" value="NZ_JAINFK010000004.1"/>
</dbReference>
<dbReference type="SUPFAM" id="SSF56349">
    <property type="entry name" value="DNA breaking-rejoining enzymes"/>
    <property type="match status" value="1"/>
</dbReference>
<dbReference type="InterPro" id="IPR002104">
    <property type="entry name" value="Integrase_catalytic"/>
</dbReference>
<keyword evidence="4" id="KW-0233">DNA recombination</keyword>
<dbReference type="GO" id="GO:0006310">
    <property type="term" value="P:DNA recombination"/>
    <property type="evidence" value="ECO:0007669"/>
    <property type="project" value="UniProtKB-KW"/>
</dbReference>
<evidence type="ECO:0000256" key="2">
    <source>
        <dbReference type="ARBA" id="ARBA00022908"/>
    </source>
</evidence>
<accession>A0A4R0PF30</accession>
<comment type="caution">
    <text evidence="6">The sequence shown here is derived from an EMBL/GenBank/DDBJ whole genome shotgun (WGS) entry which is preliminary data.</text>
</comment>
<keyword evidence="7" id="KW-1185">Reference proteome</keyword>
<name>A0A4R0PF30_9HYPH</name>
<dbReference type="AlphaFoldDB" id="A0A4R0PF30"/>
<dbReference type="Gene3D" id="1.10.150.130">
    <property type="match status" value="1"/>
</dbReference>
<feature type="domain" description="Tyr recombinase" evidence="5">
    <location>
        <begin position="321"/>
        <end position="516"/>
    </location>
</feature>
<dbReference type="InterPro" id="IPR050808">
    <property type="entry name" value="Phage_Integrase"/>
</dbReference>
<dbReference type="InterPro" id="IPR011010">
    <property type="entry name" value="DNA_brk_join_enz"/>
</dbReference>
<keyword evidence="2" id="KW-0229">DNA integration</keyword>
<dbReference type="PROSITE" id="PS51898">
    <property type="entry name" value="TYR_RECOMBINASE"/>
    <property type="match status" value="1"/>
</dbReference>
<dbReference type="PANTHER" id="PTHR30629:SF2">
    <property type="entry name" value="PROPHAGE INTEGRASE INTS-RELATED"/>
    <property type="match status" value="1"/>
</dbReference>
<keyword evidence="3" id="KW-0238">DNA-binding</keyword>
<evidence type="ECO:0000256" key="1">
    <source>
        <dbReference type="ARBA" id="ARBA00008857"/>
    </source>
</evidence>
<dbReference type="Proteomes" id="UP000291301">
    <property type="component" value="Unassembled WGS sequence"/>
</dbReference>
<dbReference type="Gene3D" id="1.10.443.10">
    <property type="entry name" value="Intergrase catalytic core"/>
    <property type="match status" value="1"/>
</dbReference>
<dbReference type="GO" id="GO:0003677">
    <property type="term" value="F:DNA binding"/>
    <property type="evidence" value="ECO:0007669"/>
    <property type="project" value="UniProtKB-KW"/>
</dbReference>
<protein>
    <submittedName>
        <fullName evidence="6">Integrase</fullName>
    </submittedName>
</protein>
<sequence length="523" mass="58994">MAAKIRNLLNRDGRYFARRVVPEELRVYFDGKRELRKPLGPDRRVAISKLPSVLATWNFRIEEARRRHRGDDALRAGGAKPGSPLNGREMAIAHYFTELELDMQERHFPDREMIADMSWSRKAYRQALIETAAGLADNEKMDATIGWALDAFRERGNHDLTLGSSDWRTLAMSLAAAQIEAMDRSRERDQGNFAGTPAHSILSDAIEIQDLAEPVSILQLLDDYLKELEASGKGRAARKRWTPAIRSLVKHASHDDANRLTKGEIVKWKEACLEAGLAPRTIKTVHLAALKAVLNWAKRNDRIAENPAAEVVIRADRSPPSRERGFREDEANAILRASKSYRRTGRETQKLANAKRWVPLICAHTGARVGEILQLRRQDIFEQDGIHAIRITPEAGTVKAGGYRNVPLHNQIVDEGFIQFVLDAAEGPLFLNTIAGATPRTAVDTAQIRLRQWLHRNDLVPSNMQPNHAWRHRFKTLGREVGIDSRILDAIQGHAPRTASEHYGDVTLRAMKNALDKIPRYNL</sequence>
<comment type="similarity">
    <text evidence="1">Belongs to the 'phage' integrase family.</text>
</comment>
<gene>
    <name evidence="6" type="ORF">E0D97_06900</name>
</gene>
<dbReference type="Pfam" id="PF00589">
    <property type="entry name" value="Phage_integrase"/>
    <property type="match status" value="1"/>
</dbReference>
<dbReference type="InterPro" id="IPR013762">
    <property type="entry name" value="Integrase-like_cat_sf"/>
</dbReference>
<dbReference type="GO" id="GO:0015074">
    <property type="term" value="P:DNA integration"/>
    <property type="evidence" value="ECO:0007669"/>
    <property type="project" value="UniProtKB-KW"/>
</dbReference>